<comment type="caution">
    <text evidence="1">The sequence shown here is derived from an EMBL/GenBank/DDBJ whole genome shotgun (WGS) entry which is preliminary data.</text>
</comment>
<accession>A0A5J4RMG2</accession>
<dbReference type="AlphaFoldDB" id="A0A5J4RMG2"/>
<name>A0A5J4RMG2_9ZZZZ</name>
<proteinExistence type="predicted"/>
<sequence length="76" mass="8679">MNLCIMKIDTIVGSYKCFKKRPLSDTNKIKILLILKNSNHNISIFYISINKSQIFSKLLSICLHLLSNNSSSSYLI</sequence>
<reference evidence="1" key="1">
    <citation type="submission" date="2019-03" db="EMBL/GenBank/DDBJ databases">
        <title>Single cell metagenomics reveals metabolic interactions within the superorganism composed of flagellate Streblomastix strix and complex community of Bacteroidetes bacteria on its surface.</title>
        <authorList>
            <person name="Treitli S.C."/>
            <person name="Kolisko M."/>
            <person name="Husnik F."/>
            <person name="Keeling P."/>
            <person name="Hampl V."/>
        </authorList>
    </citation>
    <scope>NUCLEOTIDE SEQUENCE</scope>
    <source>
        <strain evidence="1">STM</strain>
    </source>
</reference>
<protein>
    <submittedName>
        <fullName evidence="1">Uncharacterized protein</fullName>
    </submittedName>
</protein>
<dbReference type="EMBL" id="SNRY01000983">
    <property type="protein sequence ID" value="KAA6334575.1"/>
    <property type="molecule type" value="Genomic_DNA"/>
</dbReference>
<organism evidence="1">
    <name type="scientific">termite gut metagenome</name>
    <dbReference type="NCBI Taxonomy" id="433724"/>
    <lineage>
        <taxon>unclassified sequences</taxon>
        <taxon>metagenomes</taxon>
        <taxon>organismal metagenomes</taxon>
    </lineage>
</organism>
<gene>
    <name evidence="1" type="ORF">EZS27_017122</name>
</gene>
<evidence type="ECO:0000313" key="1">
    <source>
        <dbReference type="EMBL" id="KAA6334575.1"/>
    </source>
</evidence>